<keyword evidence="7 13" id="KW-0594">Phospholipid biosynthesis</keyword>
<evidence type="ECO:0000256" key="10">
    <source>
        <dbReference type="ARBA" id="ARBA00066687"/>
    </source>
</evidence>
<evidence type="ECO:0000256" key="4">
    <source>
        <dbReference type="ARBA" id="ARBA00023002"/>
    </source>
</evidence>
<dbReference type="GO" id="GO:0005975">
    <property type="term" value="P:carbohydrate metabolic process"/>
    <property type="evidence" value="ECO:0007669"/>
    <property type="project" value="InterPro"/>
</dbReference>
<reference evidence="20" key="1">
    <citation type="submission" date="2019-02" db="EMBL/GenBank/DDBJ databases">
        <authorList>
            <person name="Gruber-Vodicka R. H."/>
            <person name="Seah K. B. B."/>
        </authorList>
    </citation>
    <scope>NUCLEOTIDE SEQUENCE</scope>
    <source>
        <strain evidence="21">BECK_S1320</strain>
        <strain evidence="20">BECK_S1321</strain>
    </source>
</reference>
<comment type="catalytic activity">
    <reaction evidence="9">
        <text>sn-glycerol 3-phosphate + NADP(+) = dihydroxyacetone phosphate + NADPH + H(+)</text>
        <dbReference type="Rhea" id="RHEA:11096"/>
        <dbReference type="ChEBI" id="CHEBI:15378"/>
        <dbReference type="ChEBI" id="CHEBI:57597"/>
        <dbReference type="ChEBI" id="CHEBI:57642"/>
        <dbReference type="ChEBI" id="CHEBI:57783"/>
        <dbReference type="ChEBI" id="CHEBI:58349"/>
        <dbReference type="EC" id="1.1.1.94"/>
    </reaction>
    <physiologicalReaction direction="right-to-left" evidence="9">
        <dbReference type="Rhea" id="RHEA:11098"/>
    </physiologicalReaction>
</comment>
<keyword evidence="4 13" id="KW-0560">Oxidoreductase</keyword>
<evidence type="ECO:0000259" key="18">
    <source>
        <dbReference type="Pfam" id="PF01210"/>
    </source>
</evidence>
<evidence type="ECO:0000256" key="8">
    <source>
        <dbReference type="ARBA" id="ARBA00023264"/>
    </source>
</evidence>
<dbReference type="NCBIfam" id="NF000942">
    <property type="entry name" value="PRK00094.1-4"/>
    <property type="match status" value="1"/>
</dbReference>
<dbReference type="FunFam" id="3.40.50.720:FF:000019">
    <property type="entry name" value="Glycerol-3-phosphate dehydrogenase [NAD(P)+]"/>
    <property type="match status" value="1"/>
</dbReference>
<feature type="binding site" evidence="13">
    <location>
        <position position="293"/>
    </location>
    <ligand>
        <name>sn-glycerol 3-phosphate</name>
        <dbReference type="ChEBI" id="CHEBI:57597"/>
    </ligand>
</feature>
<feature type="active site" description="Proton acceptor" evidence="13 14">
    <location>
        <position position="230"/>
    </location>
</feature>
<evidence type="ECO:0000256" key="14">
    <source>
        <dbReference type="PIRSR" id="PIRSR000114-1"/>
    </source>
</evidence>
<dbReference type="GO" id="GO:0051287">
    <property type="term" value="F:NAD binding"/>
    <property type="evidence" value="ECO:0007669"/>
    <property type="project" value="InterPro"/>
</dbReference>
<evidence type="ECO:0000256" key="13">
    <source>
        <dbReference type="HAMAP-Rule" id="MF_00394"/>
    </source>
</evidence>
<feature type="binding site" evidence="16">
    <location>
        <begin position="48"/>
        <end position="53"/>
    </location>
    <ligand>
        <name>NAD(+)</name>
        <dbReference type="ChEBI" id="CHEBI:57540"/>
    </ligand>
</feature>
<evidence type="ECO:0000256" key="12">
    <source>
        <dbReference type="ARBA" id="ARBA00080511"/>
    </source>
</evidence>
<evidence type="ECO:0000256" key="7">
    <source>
        <dbReference type="ARBA" id="ARBA00023209"/>
    </source>
</evidence>
<protein>
    <recommendedName>
        <fullName evidence="11 13">Glycerol-3-phosphate dehydrogenase [NAD(P)+]</fullName>
        <ecNumber evidence="10 13">1.1.1.94</ecNumber>
    </recommendedName>
    <alternativeName>
        <fullName evidence="13">NAD(P)(+)-dependent glycerol-3-phosphate dehydrogenase</fullName>
    </alternativeName>
    <alternativeName>
        <fullName evidence="12 13">NAD(P)H-dependent dihydroxyacetone-phosphate reductase</fullName>
    </alternativeName>
</protein>
<evidence type="ECO:0000256" key="15">
    <source>
        <dbReference type="PIRSR" id="PIRSR000114-2"/>
    </source>
</evidence>
<accession>A0A450YKA8</accession>
<evidence type="ECO:0000256" key="16">
    <source>
        <dbReference type="PIRSR" id="PIRSR000114-3"/>
    </source>
</evidence>
<dbReference type="EMBL" id="CAADFR010000111">
    <property type="protein sequence ID" value="VFK41975.1"/>
    <property type="molecule type" value="Genomic_DNA"/>
</dbReference>
<dbReference type="EMBL" id="CAADFU010000111">
    <property type="protein sequence ID" value="VFK48018.1"/>
    <property type="molecule type" value="Genomic_DNA"/>
</dbReference>
<feature type="domain" description="Glycerol-3-phosphate dehydrogenase NAD-dependent N-terminal" evidence="18">
    <location>
        <begin position="44"/>
        <end position="199"/>
    </location>
</feature>
<dbReference type="GO" id="GO:0046474">
    <property type="term" value="P:glycerophospholipid biosynthetic process"/>
    <property type="evidence" value="ECO:0007669"/>
    <property type="project" value="TreeGrafter"/>
</dbReference>
<feature type="binding site" evidence="13">
    <location>
        <position position="295"/>
    </location>
    <ligand>
        <name>sn-glycerol 3-phosphate</name>
        <dbReference type="ChEBI" id="CHEBI:57597"/>
    </ligand>
</feature>
<feature type="binding site" evidence="15">
    <location>
        <begin position="294"/>
        <end position="295"/>
    </location>
    <ligand>
        <name>substrate</name>
    </ligand>
</feature>
<keyword evidence="8 13" id="KW-1208">Phospholipid metabolism</keyword>
<feature type="binding site" evidence="13">
    <location>
        <position position="177"/>
    </location>
    <ligand>
        <name>sn-glycerol 3-phosphate</name>
        <dbReference type="ChEBI" id="CHEBI:57597"/>
    </ligand>
</feature>
<keyword evidence="13" id="KW-0547">Nucleotide-binding</keyword>
<dbReference type="Pfam" id="PF07479">
    <property type="entry name" value="NAD_Gly3P_dh_C"/>
    <property type="match status" value="1"/>
</dbReference>
<comment type="catalytic activity">
    <reaction evidence="13">
        <text>sn-glycerol 3-phosphate + NAD(+) = dihydroxyacetone phosphate + NADH + H(+)</text>
        <dbReference type="Rhea" id="RHEA:11092"/>
        <dbReference type="ChEBI" id="CHEBI:15378"/>
        <dbReference type="ChEBI" id="CHEBI:57540"/>
        <dbReference type="ChEBI" id="CHEBI:57597"/>
        <dbReference type="ChEBI" id="CHEBI:57642"/>
        <dbReference type="ChEBI" id="CHEBI:57945"/>
        <dbReference type="EC" id="1.1.1.94"/>
    </reaction>
</comment>
<dbReference type="PIRSF" id="PIRSF000114">
    <property type="entry name" value="Glycerol-3-P_dh"/>
    <property type="match status" value="1"/>
</dbReference>
<feature type="binding site" evidence="16">
    <location>
        <position position="179"/>
    </location>
    <ligand>
        <name>NAD(+)</name>
        <dbReference type="ChEBI" id="CHEBI:57540"/>
    </ligand>
</feature>
<evidence type="ECO:0000256" key="5">
    <source>
        <dbReference type="ARBA" id="ARBA00023027"/>
    </source>
</evidence>
<dbReference type="SUPFAM" id="SSF51735">
    <property type="entry name" value="NAD(P)-binding Rossmann-fold domains"/>
    <property type="match status" value="1"/>
</dbReference>
<dbReference type="HAMAP" id="MF_00394">
    <property type="entry name" value="NAD_Glyc3P_dehydrog"/>
    <property type="match status" value="1"/>
</dbReference>
<dbReference type="SUPFAM" id="SSF48179">
    <property type="entry name" value="6-phosphogluconate dehydrogenase C-terminal domain-like"/>
    <property type="match status" value="1"/>
</dbReference>
<dbReference type="GO" id="GO:0005829">
    <property type="term" value="C:cytosol"/>
    <property type="evidence" value="ECO:0007669"/>
    <property type="project" value="TreeGrafter"/>
</dbReference>
<dbReference type="GO" id="GO:0046168">
    <property type="term" value="P:glycerol-3-phosphate catabolic process"/>
    <property type="evidence" value="ECO:0007669"/>
    <property type="project" value="InterPro"/>
</dbReference>
<dbReference type="EC" id="1.1.1.94" evidence="10 13"/>
<organism evidence="20">
    <name type="scientific">Candidatus Kentrum sp. SD</name>
    <dbReference type="NCBI Taxonomy" id="2126332"/>
    <lineage>
        <taxon>Bacteria</taxon>
        <taxon>Pseudomonadati</taxon>
        <taxon>Pseudomonadota</taxon>
        <taxon>Gammaproteobacteria</taxon>
        <taxon>Candidatus Kentrum</taxon>
    </lineage>
</organism>
<keyword evidence="5 13" id="KW-0520">NAD</keyword>
<keyword evidence="6 13" id="KW-0443">Lipid metabolism</keyword>
<dbReference type="PANTHER" id="PTHR11728">
    <property type="entry name" value="GLYCEROL-3-PHOSPHATE DEHYDROGENASE"/>
    <property type="match status" value="1"/>
</dbReference>
<sequence>MFYARIHRILQPGNRYKSPIFHQTTIIEDTFLVRSSNISDTYPIAVLGAGAWGTALAILLSRNGKSTTLWSWEAEHARALREDRHNKRFLPNYPFPPLLSITSSLADAVSSARDILIAVPSCAFREVLESAALMFGASSRIVWATKGFEPGTGRLLHQVVADIVGLDTPVAILSGPTFAAEVAAGLPTAVTVASTDDSFARDLSISLHSRRFRVYTSRDIIGVQIGGGVKNILAIAAGASDGLGFGANARAGLITRGLAELMRFGVALGGKRETFMGFAGLGDLILTCTDDKSRNRRLGLALAEGISPDDAKYRIGRVIEGVDSTRVVVSVARHHGIEMPIAEQVYKVLFEQTSPLDAVNALLARSARAESL</sequence>
<evidence type="ECO:0000256" key="17">
    <source>
        <dbReference type="RuleBase" id="RU000437"/>
    </source>
</evidence>
<comment type="function">
    <text evidence="13">Catalyzes the reduction of the glycolytic intermediate dihydroxyacetone phosphate (DHAP) to sn-glycerol 3-phosphate (G3P), the key precursor for phospholipid synthesis.</text>
</comment>
<dbReference type="InterPro" id="IPR008927">
    <property type="entry name" value="6-PGluconate_DH-like_C_sf"/>
</dbReference>
<feature type="binding site" evidence="13">
    <location>
        <position position="230"/>
    </location>
    <ligand>
        <name>sn-glycerol 3-phosphate</name>
        <dbReference type="ChEBI" id="CHEBI:57597"/>
    </ligand>
</feature>
<dbReference type="GO" id="GO:0047952">
    <property type="term" value="F:glycerol-3-phosphate dehydrogenase [NAD(P)+] activity"/>
    <property type="evidence" value="ECO:0007669"/>
    <property type="project" value="UniProtKB-UniRule"/>
</dbReference>
<keyword evidence="13" id="KW-0963">Cytoplasm</keyword>
<dbReference type="PANTHER" id="PTHR11728:SF1">
    <property type="entry name" value="GLYCEROL-3-PHOSPHATE DEHYDROGENASE [NAD(+)] 2, CHLOROPLASTIC"/>
    <property type="match status" value="1"/>
</dbReference>
<dbReference type="InterPro" id="IPR006168">
    <property type="entry name" value="G3P_DH_NAD-dep"/>
</dbReference>
<evidence type="ECO:0000256" key="11">
    <source>
        <dbReference type="ARBA" id="ARBA00069372"/>
    </source>
</evidence>
<dbReference type="PRINTS" id="PR00077">
    <property type="entry name" value="GPDHDRGNASE"/>
</dbReference>
<dbReference type="GO" id="GO:0046167">
    <property type="term" value="P:glycerol-3-phosphate biosynthetic process"/>
    <property type="evidence" value="ECO:0007669"/>
    <property type="project" value="UniProtKB-UniRule"/>
</dbReference>
<feature type="binding site" evidence="13">
    <location>
        <position position="318"/>
    </location>
    <ligand>
        <name>NADPH</name>
        <dbReference type="ChEBI" id="CHEBI:57783"/>
    </ligand>
</feature>
<dbReference type="AlphaFoldDB" id="A0A450YKA8"/>
<dbReference type="InterPro" id="IPR036291">
    <property type="entry name" value="NAD(P)-bd_dom_sf"/>
</dbReference>
<dbReference type="FunFam" id="1.10.1040.10:FF:000001">
    <property type="entry name" value="Glycerol-3-phosphate dehydrogenase [NAD(P)+]"/>
    <property type="match status" value="1"/>
</dbReference>
<dbReference type="InterPro" id="IPR011128">
    <property type="entry name" value="G3P_DH_NAD-dep_N"/>
</dbReference>
<evidence type="ECO:0000256" key="2">
    <source>
        <dbReference type="ARBA" id="ARBA00022516"/>
    </source>
</evidence>
<evidence type="ECO:0000256" key="6">
    <source>
        <dbReference type="ARBA" id="ARBA00023098"/>
    </source>
</evidence>
<dbReference type="InterPro" id="IPR006109">
    <property type="entry name" value="G3P_DH_NAD-dep_C"/>
</dbReference>
<name>A0A450YKA8_9GAMM</name>
<feature type="binding site" evidence="13">
    <location>
        <position position="146"/>
    </location>
    <ligand>
        <name>NADPH</name>
        <dbReference type="ChEBI" id="CHEBI:57783"/>
    </ligand>
</feature>
<keyword evidence="2 13" id="KW-0444">Lipid biosynthesis</keyword>
<feature type="domain" description="Glycerol-3-phosphate dehydrogenase NAD-dependent C-terminal" evidence="19">
    <location>
        <begin position="219"/>
        <end position="359"/>
    </location>
</feature>
<feature type="binding site" evidence="13">
    <location>
        <position position="283"/>
    </location>
    <ligand>
        <name>sn-glycerol 3-phosphate</name>
        <dbReference type="ChEBI" id="CHEBI:57597"/>
    </ligand>
</feature>
<evidence type="ECO:0000256" key="1">
    <source>
        <dbReference type="ARBA" id="ARBA00011009"/>
    </source>
</evidence>
<dbReference type="UniPathway" id="UPA00940"/>
<comment type="pathway">
    <text evidence="13">Membrane lipid metabolism; glycerophospholipid metabolism.</text>
</comment>
<feature type="binding site" evidence="13">
    <location>
        <position position="294"/>
    </location>
    <ligand>
        <name>sn-glycerol 3-phosphate</name>
        <dbReference type="ChEBI" id="CHEBI:57597"/>
    </ligand>
</feature>
<feature type="binding site" evidence="13">
    <location>
        <position position="320"/>
    </location>
    <ligand>
        <name>NADPH</name>
        <dbReference type="ChEBI" id="CHEBI:57783"/>
    </ligand>
</feature>
<feature type="binding site" evidence="13">
    <location>
        <position position="52"/>
    </location>
    <ligand>
        <name>NADPH</name>
        <dbReference type="ChEBI" id="CHEBI:57783"/>
    </ligand>
</feature>
<proteinExistence type="inferred from homology"/>
<evidence type="ECO:0000256" key="3">
    <source>
        <dbReference type="ARBA" id="ARBA00022857"/>
    </source>
</evidence>
<feature type="binding site" evidence="13">
    <location>
        <position position="175"/>
    </location>
    <ligand>
        <name>sn-glycerol 3-phosphate</name>
        <dbReference type="ChEBI" id="CHEBI:57597"/>
    </ligand>
</feature>
<feature type="binding site" evidence="13">
    <location>
        <position position="146"/>
    </location>
    <ligand>
        <name>sn-glycerol 3-phosphate</name>
        <dbReference type="ChEBI" id="CHEBI:57597"/>
    </ligand>
</feature>
<feature type="binding site" evidence="13">
    <location>
        <position position="294"/>
    </location>
    <ligand>
        <name>NADPH</name>
        <dbReference type="ChEBI" id="CHEBI:57783"/>
    </ligand>
</feature>
<comment type="caution">
    <text evidence="13">Lacks conserved residue(s) required for the propagation of feature annotation.</text>
</comment>
<dbReference type="Pfam" id="PF01210">
    <property type="entry name" value="NAD_Gly3P_dh_N"/>
    <property type="match status" value="1"/>
</dbReference>
<gene>
    <name evidence="13" type="primary">gpsA</name>
    <name evidence="21" type="ORF">BECKSD772E_GA0070983_11119</name>
    <name evidence="20" type="ORF">BECKSD772F_GA0070984_11113</name>
</gene>
<dbReference type="Gene3D" id="3.40.50.720">
    <property type="entry name" value="NAD(P)-binding Rossmann-like Domain"/>
    <property type="match status" value="1"/>
</dbReference>
<comment type="similarity">
    <text evidence="1 13 17">Belongs to the NAD-dependent glycerol-3-phosphate dehydrogenase family.</text>
</comment>
<dbReference type="Gene3D" id="1.10.1040.10">
    <property type="entry name" value="N-(1-d-carboxylethyl)-l-norvaline Dehydrogenase, domain 2"/>
    <property type="match status" value="1"/>
</dbReference>
<evidence type="ECO:0000313" key="20">
    <source>
        <dbReference type="EMBL" id="VFK41975.1"/>
    </source>
</evidence>
<feature type="binding site" evidence="15">
    <location>
        <position position="146"/>
    </location>
    <ligand>
        <name>substrate</name>
    </ligand>
</feature>
<feature type="binding site" evidence="16">
    <location>
        <position position="294"/>
    </location>
    <ligand>
        <name>NAD(+)</name>
        <dbReference type="ChEBI" id="CHEBI:57540"/>
    </ligand>
</feature>
<dbReference type="InterPro" id="IPR013328">
    <property type="entry name" value="6PGD_dom2"/>
</dbReference>
<comment type="subcellular location">
    <subcellularLocation>
        <location evidence="13">Cytoplasm</location>
    </subcellularLocation>
</comment>
<dbReference type="NCBIfam" id="NF000940">
    <property type="entry name" value="PRK00094.1-2"/>
    <property type="match status" value="1"/>
</dbReference>
<evidence type="ECO:0000256" key="9">
    <source>
        <dbReference type="ARBA" id="ARBA00052716"/>
    </source>
</evidence>
<evidence type="ECO:0000259" key="19">
    <source>
        <dbReference type="Pfam" id="PF07479"/>
    </source>
</evidence>
<feature type="binding site" evidence="13">
    <location>
        <position position="179"/>
    </location>
    <ligand>
        <name>NADPH</name>
        <dbReference type="ChEBI" id="CHEBI:57783"/>
    </ligand>
</feature>
<keyword evidence="3 13" id="KW-0521">NADP</keyword>
<evidence type="ECO:0000313" key="21">
    <source>
        <dbReference type="EMBL" id="VFK48018.1"/>
    </source>
</evidence>